<protein>
    <recommendedName>
        <fullName evidence="9">Sex-regulated protein janus-B</fullName>
    </recommendedName>
</protein>
<evidence type="ECO:0000256" key="4">
    <source>
        <dbReference type="ARBA" id="ARBA00022928"/>
    </source>
</evidence>
<dbReference type="eggNOG" id="ENOG502T969">
    <property type="taxonomic scope" value="Eukaryota"/>
</dbReference>
<sequence length="132" mass="15196">MMCASRLYCDKQVRDLTNFPLIKMSEGKFKYIMAQVYIHGAMASAREVIRGSSSQKYHIDIYDTLRKEAKQYDLCTQCTGGGYIVHDSQNKYLKIYGRSQAMGKADHEKTREILSEKYPGYKIDAEPGDFEE</sequence>
<evidence type="ECO:0000256" key="3">
    <source>
        <dbReference type="ARBA" id="ARBA00022782"/>
    </source>
</evidence>
<evidence type="ECO:0000256" key="6">
    <source>
        <dbReference type="PIRSR" id="PIRSR607702-2"/>
    </source>
</evidence>
<organism evidence="7 8">
    <name type="scientific">Drosophila willistoni</name>
    <name type="common">Fruit fly</name>
    <dbReference type="NCBI Taxonomy" id="7260"/>
    <lineage>
        <taxon>Eukaryota</taxon>
        <taxon>Metazoa</taxon>
        <taxon>Ecdysozoa</taxon>
        <taxon>Arthropoda</taxon>
        <taxon>Hexapoda</taxon>
        <taxon>Insecta</taxon>
        <taxon>Pterygota</taxon>
        <taxon>Neoptera</taxon>
        <taxon>Endopterygota</taxon>
        <taxon>Diptera</taxon>
        <taxon>Brachycera</taxon>
        <taxon>Muscomorpha</taxon>
        <taxon>Ephydroidea</taxon>
        <taxon>Drosophilidae</taxon>
        <taxon>Drosophila</taxon>
        <taxon>Sophophora</taxon>
    </lineage>
</organism>
<evidence type="ECO:0000256" key="1">
    <source>
        <dbReference type="ARBA" id="ARBA00002508"/>
    </source>
</evidence>
<dbReference type="PANTHER" id="PTHR12258">
    <property type="entry name" value="JANUS-A/JANUS-B"/>
    <property type="match status" value="1"/>
</dbReference>
<dbReference type="OrthoDB" id="10249612at2759"/>
<dbReference type="GO" id="GO:0007548">
    <property type="term" value="P:sex differentiation"/>
    <property type="evidence" value="ECO:0007669"/>
    <property type="project" value="UniProtKB-KW"/>
</dbReference>
<dbReference type="GO" id="GO:0030154">
    <property type="term" value="P:cell differentiation"/>
    <property type="evidence" value="ECO:0007669"/>
    <property type="project" value="UniProtKB-KW"/>
</dbReference>
<dbReference type="Pfam" id="PF05005">
    <property type="entry name" value="Ocnus"/>
    <property type="match status" value="1"/>
</dbReference>
<dbReference type="InterPro" id="IPR038596">
    <property type="entry name" value="Janus_sf"/>
</dbReference>
<dbReference type="GO" id="GO:0005829">
    <property type="term" value="C:cytosol"/>
    <property type="evidence" value="ECO:0007669"/>
    <property type="project" value="TreeGrafter"/>
</dbReference>
<evidence type="ECO:0000256" key="5">
    <source>
        <dbReference type="PIRSR" id="PIRSR607702-1"/>
    </source>
</evidence>
<keyword evidence="8" id="KW-1185">Reference proteome</keyword>
<dbReference type="AlphaFoldDB" id="B4MUK7"/>
<evidence type="ECO:0008006" key="9">
    <source>
        <dbReference type="Google" id="ProtNLM"/>
    </source>
</evidence>
<dbReference type="InterPro" id="IPR007702">
    <property type="entry name" value="Janus"/>
</dbReference>
<dbReference type="EMBL" id="CH963857">
    <property type="protein sequence ID" value="EDW76202.2"/>
    <property type="molecule type" value="Genomic_DNA"/>
</dbReference>
<dbReference type="GO" id="GO:0101006">
    <property type="term" value="F:protein histidine phosphatase activity"/>
    <property type="evidence" value="ECO:0007669"/>
    <property type="project" value="TreeGrafter"/>
</dbReference>
<keyword evidence="4" id="KW-0726">Sexual differentiation</keyword>
<accession>B4MUK7</accession>
<comment type="similarity">
    <text evidence="2">Belongs to the janus family.</text>
</comment>
<dbReference type="Gene3D" id="3.50.20.20">
    <property type="entry name" value="Janus/Ocnus"/>
    <property type="match status" value="1"/>
</dbReference>
<comment type="function">
    <text evidence="1">JanA and janB regulate somatic sex differentiation.</text>
</comment>
<feature type="active site" description="Proton acceptor" evidence="5">
    <location>
        <position position="58"/>
    </location>
</feature>
<dbReference type="Proteomes" id="UP000007798">
    <property type="component" value="Unassembled WGS sequence"/>
</dbReference>
<dbReference type="HOGENOM" id="CLU_120717_1_0_1"/>
<dbReference type="PANTHER" id="PTHR12258:SF5">
    <property type="entry name" value="BCDNA.GH02250-RELATED"/>
    <property type="match status" value="1"/>
</dbReference>
<keyword evidence="3" id="KW-0221">Differentiation</keyword>
<dbReference type="SUPFAM" id="SSF143724">
    <property type="entry name" value="PHP14-like"/>
    <property type="match status" value="1"/>
</dbReference>
<name>B4MUK7_DROWI</name>
<evidence type="ECO:0000256" key="2">
    <source>
        <dbReference type="ARBA" id="ARBA00010971"/>
    </source>
</evidence>
<dbReference type="STRING" id="7260.B4MUK7"/>
<evidence type="ECO:0000313" key="8">
    <source>
        <dbReference type="Proteomes" id="UP000007798"/>
    </source>
</evidence>
<dbReference type="InParanoid" id="B4MUK7"/>
<dbReference type="KEGG" id="dwi:6642852"/>
<reference evidence="7 8" key="1">
    <citation type="journal article" date="2007" name="Nature">
        <title>Evolution of genes and genomes on the Drosophila phylogeny.</title>
        <authorList>
            <consortium name="Drosophila 12 Genomes Consortium"/>
            <person name="Clark A.G."/>
            <person name="Eisen M.B."/>
            <person name="Smith D.R."/>
            <person name="Bergman C.M."/>
            <person name="Oliver B."/>
            <person name="Markow T.A."/>
            <person name="Kaufman T.C."/>
            <person name="Kellis M."/>
            <person name="Gelbart W."/>
            <person name="Iyer V.N."/>
            <person name="Pollard D.A."/>
            <person name="Sackton T.B."/>
            <person name="Larracuente A.M."/>
            <person name="Singh N.D."/>
            <person name="Abad J.P."/>
            <person name="Abt D.N."/>
            <person name="Adryan B."/>
            <person name="Aguade M."/>
            <person name="Akashi H."/>
            <person name="Anderson W.W."/>
            <person name="Aquadro C.F."/>
            <person name="Ardell D.H."/>
            <person name="Arguello R."/>
            <person name="Artieri C.G."/>
            <person name="Barbash D.A."/>
            <person name="Barker D."/>
            <person name="Barsanti P."/>
            <person name="Batterham P."/>
            <person name="Batzoglou S."/>
            <person name="Begun D."/>
            <person name="Bhutkar A."/>
            <person name="Blanco E."/>
            <person name="Bosak S.A."/>
            <person name="Bradley R.K."/>
            <person name="Brand A.D."/>
            <person name="Brent M.R."/>
            <person name="Brooks A.N."/>
            <person name="Brown R.H."/>
            <person name="Butlin R.K."/>
            <person name="Caggese C."/>
            <person name="Calvi B.R."/>
            <person name="Bernardo de Carvalho A."/>
            <person name="Caspi A."/>
            <person name="Castrezana S."/>
            <person name="Celniker S.E."/>
            <person name="Chang J.L."/>
            <person name="Chapple C."/>
            <person name="Chatterji S."/>
            <person name="Chinwalla A."/>
            <person name="Civetta A."/>
            <person name="Clifton S.W."/>
            <person name="Comeron J.M."/>
            <person name="Costello J.C."/>
            <person name="Coyne J.A."/>
            <person name="Daub J."/>
            <person name="David R.G."/>
            <person name="Delcher A.L."/>
            <person name="Delehaunty K."/>
            <person name="Do C.B."/>
            <person name="Ebling H."/>
            <person name="Edwards K."/>
            <person name="Eickbush T."/>
            <person name="Evans J.D."/>
            <person name="Filipski A."/>
            <person name="Findeiss S."/>
            <person name="Freyhult E."/>
            <person name="Fulton L."/>
            <person name="Fulton R."/>
            <person name="Garcia A.C."/>
            <person name="Gardiner A."/>
            <person name="Garfield D.A."/>
            <person name="Garvin B.E."/>
            <person name="Gibson G."/>
            <person name="Gilbert D."/>
            <person name="Gnerre S."/>
            <person name="Godfrey J."/>
            <person name="Good R."/>
            <person name="Gotea V."/>
            <person name="Gravely B."/>
            <person name="Greenberg A.J."/>
            <person name="Griffiths-Jones S."/>
            <person name="Gross S."/>
            <person name="Guigo R."/>
            <person name="Gustafson E.A."/>
            <person name="Haerty W."/>
            <person name="Hahn M.W."/>
            <person name="Halligan D.L."/>
            <person name="Halpern A.L."/>
            <person name="Halter G.M."/>
            <person name="Han M.V."/>
            <person name="Heger A."/>
            <person name="Hillier L."/>
            <person name="Hinrichs A.S."/>
            <person name="Holmes I."/>
            <person name="Hoskins R.A."/>
            <person name="Hubisz M.J."/>
            <person name="Hultmark D."/>
            <person name="Huntley M.A."/>
            <person name="Jaffe D.B."/>
            <person name="Jagadeeshan S."/>
            <person name="Jeck W.R."/>
            <person name="Johnson J."/>
            <person name="Jones C.D."/>
            <person name="Jordan W.C."/>
            <person name="Karpen G.H."/>
            <person name="Kataoka E."/>
            <person name="Keightley P.D."/>
            <person name="Kheradpour P."/>
            <person name="Kirkness E.F."/>
            <person name="Koerich L.B."/>
            <person name="Kristiansen K."/>
            <person name="Kudrna D."/>
            <person name="Kulathinal R.J."/>
            <person name="Kumar S."/>
            <person name="Kwok R."/>
            <person name="Lander E."/>
            <person name="Langley C.H."/>
            <person name="Lapoint R."/>
            <person name="Lazzaro B.P."/>
            <person name="Lee S.J."/>
            <person name="Levesque L."/>
            <person name="Li R."/>
            <person name="Lin C.F."/>
            <person name="Lin M.F."/>
            <person name="Lindblad-Toh K."/>
            <person name="Llopart A."/>
            <person name="Long M."/>
            <person name="Low L."/>
            <person name="Lozovsky E."/>
            <person name="Lu J."/>
            <person name="Luo M."/>
            <person name="Machado C.A."/>
            <person name="Makalowski W."/>
            <person name="Marzo M."/>
            <person name="Matsuda M."/>
            <person name="Matzkin L."/>
            <person name="McAllister B."/>
            <person name="McBride C.S."/>
            <person name="McKernan B."/>
            <person name="McKernan K."/>
            <person name="Mendez-Lago M."/>
            <person name="Minx P."/>
            <person name="Mollenhauer M.U."/>
            <person name="Montooth K."/>
            <person name="Mount S.M."/>
            <person name="Mu X."/>
            <person name="Myers E."/>
            <person name="Negre B."/>
            <person name="Newfeld S."/>
            <person name="Nielsen R."/>
            <person name="Noor M.A."/>
            <person name="O'Grady P."/>
            <person name="Pachter L."/>
            <person name="Papaceit M."/>
            <person name="Parisi M.J."/>
            <person name="Parisi M."/>
            <person name="Parts L."/>
            <person name="Pedersen J.S."/>
            <person name="Pesole G."/>
            <person name="Phillippy A.M."/>
            <person name="Ponting C.P."/>
            <person name="Pop M."/>
            <person name="Porcelli D."/>
            <person name="Powell J.R."/>
            <person name="Prohaska S."/>
            <person name="Pruitt K."/>
            <person name="Puig M."/>
            <person name="Quesneville H."/>
            <person name="Ram K.R."/>
            <person name="Rand D."/>
            <person name="Rasmussen M.D."/>
            <person name="Reed L.K."/>
            <person name="Reenan R."/>
            <person name="Reily A."/>
            <person name="Remington K.A."/>
            <person name="Rieger T.T."/>
            <person name="Ritchie M.G."/>
            <person name="Robin C."/>
            <person name="Rogers Y.H."/>
            <person name="Rohde C."/>
            <person name="Rozas J."/>
            <person name="Rubenfield M.J."/>
            <person name="Ruiz A."/>
            <person name="Russo S."/>
            <person name="Salzberg S.L."/>
            <person name="Sanchez-Gracia A."/>
            <person name="Saranga D.J."/>
            <person name="Sato H."/>
            <person name="Schaeffer S.W."/>
            <person name="Schatz M.C."/>
            <person name="Schlenke T."/>
            <person name="Schwartz R."/>
            <person name="Segarra C."/>
            <person name="Singh R.S."/>
            <person name="Sirot L."/>
            <person name="Sirota M."/>
            <person name="Sisneros N.B."/>
            <person name="Smith C.D."/>
            <person name="Smith T.F."/>
            <person name="Spieth J."/>
            <person name="Stage D.E."/>
            <person name="Stark A."/>
            <person name="Stephan W."/>
            <person name="Strausberg R.L."/>
            <person name="Strempel S."/>
            <person name="Sturgill D."/>
            <person name="Sutton G."/>
            <person name="Sutton G.G."/>
            <person name="Tao W."/>
            <person name="Teichmann S."/>
            <person name="Tobari Y.N."/>
            <person name="Tomimura Y."/>
            <person name="Tsolas J.M."/>
            <person name="Valente V.L."/>
            <person name="Venter E."/>
            <person name="Venter J.C."/>
            <person name="Vicario S."/>
            <person name="Vieira F.G."/>
            <person name="Vilella A.J."/>
            <person name="Villasante A."/>
            <person name="Walenz B."/>
            <person name="Wang J."/>
            <person name="Wasserman M."/>
            <person name="Watts T."/>
            <person name="Wilson D."/>
            <person name="Wilson R.K."/>
            <person name="Wing R.A."/>
            <person name="Wolfner M.F."/>
            <person name="Wong A."/>
            <person name="Wong G.K."/>
            <person name="Wu C.I."/>
            <person name="Wu G."/>
            <person name="Yamamoto D."/>
            <person name="Yang H.P."/>
            <person name="Yang S.P."/>
            <person name="Yorke J.A."/>
            <person name="Yoshida K."/>
            <person name="Zdobnov E."/>
            <person name="Zhang P."/>
            <person name="Zhang Y."/>
            <person name="Zimin A.V."/>
            <person name="Baldwin J."/>
            <person name="Abdouelleil A."/>
            <person name="Abdulkadir J."/>
            <person name="Abebe A."/>
            <person name="Abera B."/>
            <person name="Abreu J."/>
            <person name="Acer S.C."/>
            <person name="Aftuck L."/>
            <person name="Alexander A."/>
            <person name="An P."/>
            <person name="Anderson E."/>
            <person name="Anderson S."/>
            <person name="Arachi H."/>
            <person name="Azer M."/>
            <person name="Bachantsang P."/>
            <person name="Barry A."/>
            <person name="Bayul T."/>
            <person name="Berlin A."/>
            <person name="Bessette D."/>
            <person name="Bloom T."/>
            <person name="Blye J."/>
            <person name="Boguslavskiy L."/>
            <person name="Bonnet C."/>
            <person name="Boukhgalter B."/>
            <person name="Bourzgui I."/>
            <person name="Brown A."/>
            <person name="Cahill P."/>
            <person name="Channer S."/>
            <person name="Cheshatsang Y."/>
            <person name="Chuda L."/>
            <person name="Citroen M."/>
            <person name="Collymore A."/>
            <person name="Cooke P."/>
            <person name="Costello M."/>
            <person name="D'Aco K."/>
            <person name="Daza R."/>
            <person name="De Haan G."/>
            <person name="DeGray S."/>
            <person name="DeMaso C."/>
            <person name="Dhargay N."/>
            <person name="Dooley K."/>
            <person name="Dooley E."/>
            <person name="Doricent M."/>
            <person name="Dorje P."/>
            <person name="Dorjee K."/>
            <person name="Dupes A."/>
            <person name="Elong R."/>
            <person name="Falk J."/>
            <person name="Farina A."/>
            <person name="Faro S."/>
            <person name="Ferguson D."/>
            <person name="Fisher S."/>
            <person name="Foley C.D."/>
            <person name="Franke A."/>
            <person name="Friedrich D."/>
            <person name="Gadbois L."/>
            <person name="Gearin G."/>
            <person name="Gearin C.R."/>
            <person name="Giannoukos G."/>
            <person name="Goode T."/>
            <person name="Graham J."/>
            <person name="Grandbois E."/>
            <person name="Grewal S."/>
            <person name="Gyaltsen K."/>
            <person name="Hafez N."/>
            <person name="Hagos B."/>
            <person name="Hall J."/>
            <person name="Henson C."/>
            <person name="Hollinger A."/>
            <person name="Honan T."/>
            <person name="Huard M.D."/>
            <person name="Hughes L."/>
            <person name="Hurhula B."/>
            <person name="Husby M.E."/>
            <person name="Kamat A."/>
            <person name="Kanga B."/>
            <person name="Kashin S."/>
            <person name="Khazanovich D."/>
            <person name="Kisner P."/>
            <person name="Lance K."/>
            <person name="Lara M."/>
            <person name="Lee W."/>
            <person name="Lennon N."/>
            <person name="Letendre F."/>
            <person name="LeVine R."/>
            <person name="Lipovsky A."/>
            <person name="Liu X."/>
            <person name="Liu J."/>
            <person name="Liu S."/>
            <person name="Lokyitsang T."/>
            <person name="Lokyitsang Y."/>
            <person name="Lubonja R."/>
            <person name="Lui A."/>
            <person name="MacDonald P."/>
            <person name="Magnisalis V."/>
            <person name="Maru K."/>
            <person name="Matthews C."/>
            <person name="McCusker W."/>
            <person name="McDonough S."/>
            <person name="Mehta T."/>
            <person name="Meldrim J."/>
            <person name="Meneus L."/>
            <person name="Mihai O."/>
            <person name="Mihalev A."/>
            <person name="Mihova T."/>
            <person name="Mittelman R."/>
            <person name="Mlenga V."/>
            <person name="Montmayeur A."/>
            <person name="Mulrain L."/>
            <person name="Navidi A."/>
            <person name="Naylor J."/>
            <person name="Negash T."/>
            <person name="Nguyen T."/>
            <person name="Nguyen N."/>
            <person name="Nicol R."/>
            <person name="Norbu C."/>
            <person name="Norbu N."/>
            <person name="Novod N."/>
            <person name="O'Neill B."/>
            <person name="Osman S."/>
            <person name="Markiewicz E."/>
            <person name="Oyono O.L."/>
            <person name="Patti C."/>
            <person name="Phunkhang P."/>
            <person name="Pierre F."/>
            <person name="Priest M."/>
            <person name="Raghuraman S."/>
            <person name="Rege F."/>
            <person name="Reyes R."/>
            <person name="Rise C."/>
            <person name="Rogov P."/>
            <person name="Ross K."/>
            <person name="Ryan E."/>
            <person name="Settipalli S."/>
            <person name="Shea T."/>
            <person name="Sherpa N."/>
            <person name="Shi L."/>
            <person name="Shih D."/>
            <person name="Sparrow T."/>
            <person name="Spaulding J."/>
            <person name="Stalker J."/>
            <person name="Stange-Thomann N."/>
            <person name="Stavropoulos S."/>
            <person name="Stone C."/>
            <person name="Strader C."/>
            <person name="Tesfaye S."/>
            <person name="Thomson T."/>
            <person name="Thoulutsang Y."/>
            <person name="Thoulutsang D."/>
            <person name="Topham K."/>
            <person name="Topping I."/>
            <person name="Tsamla T."/>
            <person name="Vassiliev H."/>
            <person name="Vo A."/>
            <person name="Wangchuk T."/>
            <person name="Wangdi T."/>
            <person name="Weiand M."/>
            <person name="Wilkinson J."/>
            <person name="Wilson A."/>
            <person name="Yadav S."/>
            <person name="Young G."/>
            <person name="Yu Q."/>
            <person name="Zembek L."/>
            <person name="Zhong D."/>
            <person name="Zimmer A."/>
            <person name="Zwirko Z."/>
            <person name="Jaffe D.B."/>
            <person name="Alvarez P."/>
            <person name="Brockman W."/>
            <person name="Butler J."/>
            <person name="Chin C."/>
            <person name="Gnerre S."/>
            <person name="Grabherr M."/>
            <person name="Kleber M."/>
            <person name="Mauceli E."/>
            <person name="MacCallum I."/>
        </authorList>
    </citation>
    <scope>NUCLEOTIDE SEQUENCE [LARGE SCALE GENOMIC DNA]</scope>
    <source>
        <strain evidence="8">Tucson 14030-0811.24</strain>
    </source>
</reference>
<proteinExistence type="inferred from homology"/>
<gene>
    <name evidence="7" type="primary">Dwil\GK15329</name>
    <name evidence="7" type="ORF">Dwil_GK15329</name>
</gene>
<feature type="binding site" evidence="6">
    <location>
        <position position="30"/>
    </location>
    <ligand>
        <name>substrate</name>
    </ligand>
</feature>
<evidence type="ECO:0000313" key="7">
    <source>
        <dbReference type="EMBL" id="EDW76202.2"/>
    </source>
</evidence>